<sequence>MPETIHSPCGLAFETWDDIIALLSSTKDLATLAACALTCHAFLPAARAHLFRVARLDSPARLAALETLLGASPALARSIRTLDVRGNPSCCGGSECGAEDDGQLKHCVKEGWLRLASRLKRLESVRLQGFALKPLVEVRQAGITNVWLKDMRGGGDDLRAFVLGCPQLTSLYIDDTGDVEQDPASVARMHLPYDSPPFRNLDTLVWHVPSLPLLMQSRQAVDAPTTLPLLVAHALESGCTIPLLRLAVGHNLRLSNATRSVAKQLVASAGDTLESLVLRLEDLGEGWPPEYIRNALLPELSENHRLKSLHILAVGSAWFEIHNGLSAITYVLSTIPAEQDALEDVVIHLTPYVPRSQQDWSVAAWVQLVDEIAALMHAHPRMKCTLCLDFSSNYGERPRPVDQRGIAEYVGKLVDAIPHRRSEEESVKLPPRISLIWQTHFRDWECEGDTYPERNYVGEAMGAPEWYYRLRYGAP</sequence>
<dbReference type="GeneID" id="72005302"/>
<proteinExistence type="predicted"/>
<evidence type="ECO:0000313" key="2">
    <source>
        <dbReference type="Proteomes" id="UP000814176"/>
    </source>
</evidence>
<evidence type="ECO:0008006" key="3">
    <source>
        <dbReference type="Google" id="ProtNLM"/>
    </source>
</evidence>
<gene>
    <name evidence="1" type="ORF">C8Q71DRAFT_775002</name>
</gene>
<keyword evidence="2" id="KW-1185">Reference proteome</keyword>
<dbReference type="RefSeq" id="XP_047776076.1">
    <property type="nucleotide sequence ID" value="XM_047924570.1"/>
</dbReference>
<dbReference type="Proteomes" id="UP000814176">
    <property type="component" value="Unassembled WGS sequence"/>
</dbReference>
<name>A0ABQ8K901_9APHY</name>
<evidence type="ECO:0000313" key="1">
    <source>
        <dbReference type="EMBL" id="KAH9833310.1"/>
    </source>
</evidence>
<dbReference type="EMBL" id="JADCUA010000019">
    <property type="protein sequence ID" value="KAH9833310.1"/>
    <property type="molecule type" value="Genomic_DNA"/>
</dbReference>
<comment type="caution">
    <text evidence="1">The sequence shown here is derived from an EMBL/GenBank/DDBJ whole genome shotgun (WGS) entry which is preliminary data.</text>
</comment>
<protein>
    <recommendedName>
        <fullName evidence="3">F-box domain-containing protein</fullName>
    </recommendedName>
</protein>
<reference evidence="1 2" key="1">
    <citation type="journal article" date="2021" name="Environ. Microbiol.">
        <title>Gene family expansions and transcriptome signatures uncover fungal adaptations to wood decay.</title>
        <authorList>
            <person name="Hage H."/>
            <person name="Miyauchi S."/>
            <person name="Viragh M."/>
            <person name="Drula E."/>
            <person name="Min B."/>
            <person name="Chaduli D."/>
            <person name="Navarro D."/>
            <person name="Favel A."/>
            <person name="Norest M."/>
            <person name="Lesage-Meessen L."/>
            <person name="Balint B."/>
            <person name="Merenyi Z."/>
            <person name="de Eugenio L."/>
            <person name="Morin E."/>
            <person name="Martinez A.T."/>
            <person name="Baldrian P."/>
            <person name="Stursova M."/>
            <person name="Martinez M.J."/>
            <person name="Novotny C."/>
            <person name="Magnuson J.K."/>
            <person name="Spatafora J.W."/>
            <person name="Maurice S."/>
            <person name="Pangilinan J."/>
            <person name="Andreopoulos W."/>
            <person name="LaButti K."/>
            <person name="Hundley H."/>
            <person name="Na H."/>
            <person name="Kuo A."/>
            <person name="Barry K."/>
            <person name="Lipzen A."/>
            <person name="Henrissat B."/>
            <person name="Riley R."/>
            <person name="Ahrendt S."/>
            <person name="Nagy L.G."/>
            <person name="Grigoriev I.V."/>
            <person name="Martin F."/>
            <person name="Rosso M.N."/>
        </authorList>
    </citation>
    <scope>NUCLEOTIDE SEQUENCE [LARGE SCALE GENOMIC DNA]</scope>
    <source>
        <strain evidence="1 2">CIRM-BRFM 1785</strain>
    </source>
</reference>
<organism evidence="1 2">
    <name type="scientific">Rhodofomes roseus</name>
    <dbReference type="NCBI Taxonomy" id="34475"/>
    <lineage>
        <taxon>Eukaryota</taxon>
        <taxon>Fungi</taxon>
        <taxon>Dikarya</taxon>
        <taxon>Basidiomycota</taxon>
        <taxon>Agaricomycotina</taxon>
        <taxon>Agaricomycetes</taxon>
        <taxon>Polyporales</taxon>
        <taxon>Rhodofomes</taxon>
    </lineage>
</organism>
<accession>A0ABQ8K901</accession>